<dbReference type="EnsemblMetazoa" id="XM_050641756.1">
    <property type="protein sequence ID" value="XP_050497713.1"/>
    <property type="gene ID" value="LOC126878857"/>
</dbReference>
<evidence type="ECO:0000313" key="9">
    <source>
        <dbReference type="Proteomes" id="UP001652700"/>
    </source>
</evidence>
<comment type="function">
    <text evidence="5">Involved in transvection phenomena (= synapsis-dependent gene expression), where the synaptic pairing of chromosomes carrying genes with which zeste interacts influences the expression of these genes. Zeste binds to DNA and stimulates transcription from a nearby promoter.</text>
</comment>
<dbReference type="Pfam" id="PF13873">
    <property type="entry name" value="Myb_DNA-bind_5"/>
    <property type="match status" value="1"/>
</dbReference>
<accession>A0A6P7GU76</accession>
<evidence type="ECO:0000313" key="8">
    <source>
        <dbReference type="EnsemblMetazoa" id="XP_050497713.1"/>
    </source>
</evidence>
<feature type="domain" description="Myb/SANT-like DNA-binding" evidence="7">
    <location>
        <begin position="9"/>
        <end position="75"/>
    </location>
</feature>
<evidence type="ECO:0000256" key="1">
    <source>
        <dbReference type="ARBA" id="ARBA00011764"/>
    </source>
</evidence>
<keyword evidence="3" id="KW-0805">Transcription regulation</keyword>
<evidence type="ECO:0000256" key="6">
    <source>
        <dbReference type="SAM" id="MobiDB-lite"/>
    </source>
</evidence>
<dbReference type="PANTHER" id="PTHR23098:SF16">
    <property type="entry name" value="REGULATORY PROTEIN ZESTE"/>
    <property type="match status" value="1"/>
</dbReference>
<evidence type="ECO:0000256" key="4">
    <source>
        <dbReference type="ARBA" id="ARBA00023163"/>
    </source>
</evidence>
<feature type="region of interest" description="Disordered" evidence="6">
    <location>
        <begin position="151"/>
        <end position="202"/>
    </location>
</feature>
<reference evidence="8" key="2">
    <citation type="submission" date="2025-05" db="UniProtKB">
        <authorList>
            <consortium name="EnsemblMetazoa"/>
        </authorList>
    </citation>
    <scope>IDENTIFICATION</scope>
</reference>
<evidence type="ECO:0000256" key="3">
    <source>
        <dbReference type="ARBA" id="ARBA00023015"/>
    </source>
</evidence>
<gene>
    <name evidence="10" type="primary">LOC114342951</name>
</gene>
<dbReference type="RefSeq" id="XP_028149557.1">
    <property type="nucleotide sequence ID" value="XM_028293756.1"/>
</dbReference>
<dbReference type="OrthoDB" id="6771133at2759"/>
<evidence type="ECO:0000256" key="5">
    <source>
        <dbReference type="ARBA" id="ARBA00025466"/>
    </source>
</evidence>
<dbReference type="GO" id="GO:0005634">
    <property type="term" value="C:nucleus"/>
    <property type="evidence" value="ECO:0007669"/>
    <property type="project" value="TreeGrafter"/>
</dbReference>
<reference evidence="10" key="1">
    <citation type="submission" date="2025-04" db="UniProtKB">
        <authorList>
            <consortium name="RefSeq"/>
        </authorList>
    </citation>
    <scope>IDENTIFICATION</scope>
    <source>
        <tissue evidence="10">Whole insect</tissue>
    </source>
</reference>
<keyword evidence="9" id="KW-1185">Reference proteome</keyword>
<dbReference type="Proteomes" id="UP001652700">
    <property type="component" value="Unplaced"/>
</dbReference>
<dbReference type="AlphaFoldDB" id="A0A6P7GU76"/>
<evidence type="ECO:0000256" key="2">
    <source>
        <dbReference type="ARBA" id="ARBA00016807"/>
    </source>
</evidence>
<dbReference type="FunCoup" id="A0A6P7GU76">
    <property type="interactions" value="43"/>
</dbReference>
<dbReference type="PANTHER" id="PTHR23098">
    <property type="entry name" value="AGAP001331-PA-RELATED"/>
    <property type="match status" value="1"/>
</dbReference>
<dbReference type="InParanoid" id="A0A6P7GU76"/>
<evidence type="ECO:0000313" key="10">
    <source>
        <dbReference type="RefSeq" id="XP_028149557.1"/>
    </source>
</evidence>
<keyword evidence="4" id="KW-0804">Transcription</keyword>
<dbReference type="InterPro" id="IPR028002">
    <property type="entry name" value="Myb_DNA-bind_5"/>
</dbReference>
<protein>
    <recommendedName>
        <fullName evidence="2">Regulatory protein zeste</fullName>
    </recommendedName>
</protein>
<comment type="subunit">
    <text evidence="1">Self-associates forming complexes of several hundred monomers.</text>
</comment>
<feature type="region of interest" description="Disordered" evidence="6">
    <location>
        <begin position="72"/>
        <end position="95"/>
    </location>
</feature>
<organism evidence="10">
    <name type="scientific">Diabrotica virgifera virgifera</name>
    <name type="common">western corn rootworm</name>
    <dbReference type="NCBI Taxonomy" id="50390"/>
    <lineage>
        <taxon>Eukaryota</taxon>
        <taxon>Metazoa</taxon>
        <taxon>Ecdysozoa</taxon>
        <taxon>Arthropoda</taxon>
        <taxon>Hexapoda</taxon>
        <taxon>Insecta</taxon>
        <taxon>Pterygota</taxon>
        <taxon>Neoptera</taxon>
        <taxon>Endopterygota</taxon>
        <taxon>Coleoptera</taxon>
        <taxon>Polyphaga</taxon>
        <taxon>Cucujiformia</taxon>
        <taxon>Chrysomeloidea</taxon>
        <taxon>Chrysomelidae</taxon>
        <taxon>Galerucinae</taxon>
        <taxon>Diabroticina</taxon>
        <taxon>Diabroticites</taxon>
        <taxon>Diabrotica</taxon>
    </lineage>
</organism>
<proteinExistence type="predicted"/>
<sequence>MRVQAVHWEMLLSFCEENPQLITNKFNSSEGRAKAVAMWQTIANRLNSLGYGEKSVEGWRKTLTDWKSKTKAKAATLRRDQGQTGGGSPHLPPLSPLEERILSLMGVTAFMGNETVPELGFGEVEVQHVEISDRETPKSSMVVEHDYSDENQVDENDEPCTSHGHSSQGIGKRGTKRKLEYGSGKGKSKSKGRMHLNVPASSGLLQLSRESVNVLKGIQKNTDRIATSLETLISQNFTCKCNAQTCKNNK</sequence>
<evidence type="ECO:0000259" key="7">
    <source>
        <dbReference type="Pfam" id="PF13873"/>
    </source>
</evidence>
<name>A0A6P7GU76_DIAVI</name>